<gene>
    <name evidence="3" type="ORF">SAMN05428964_10928</name>
</gene>
<feature type="region of interest" description="Disordered" evidence="1">
    <location>
        <begin position="968"/>
        <end position="1029"/>
    </location>
</feature>
<keyword evidence="2" id="KW-0812">Transmembrane</keyword>
<accession>A0A285TXF6</accession>
<feature type="transmembrane region" description="Helical" evidence="2">
    <location>
        <begin position="889"/>
        <end position="914"/>
    </location>
</feature>
<feature type="transmembrane region" description="Helical" evidence="2">
    <location>
        <begin position="122"/>
        <end position="143"/>
    </location>
</feature>
<name>A0A285TXF6_9PROT</name>
<protein>
    <submittedName>
        <fullName evidence="3">Conjugal transfer/type IV secretion protein DotA/TraY</fullName>
    </submittedName>
</protein>
<evidence type="ECO:0000313" key="4">
    <source>
        <dbReference type="Proteomes" id="UP000219068"/>
    </source>
</evidence>
<feature type="transmembrane region" description="Helical" evidence="2">
    <location>
        <begin position="727"/>
        <end position="747"/>
    </location>
</feature>
<sequence length="1029" mass="110544">MSEIEKKNVSNGRSHAFRDELVSIAKDDVVGVGEFKQSKLMYLTGLSAFKSTLQGVKKLGKAGYDGIKLTAKFVFHRTTVDESERLPSDVTDEAERFKLAQHQYGKSDKDVHNSQDMTHRGFMLYFMLLGISLAVGILTFRFYPLSFSAFGSVGMFLDVLSRFMLTPVLFALTCRQAFYNWQFRTMRLGSFGQWAKTPSAWWTEPYTRAGGGGSGGGVVAAFLLIVTTAALASFPAGTALADDASTSDIIQKAFSNPETTDLWWKLLELVFPGVPPFSGSLSAASVTPISNGIAGGFAALLTVLMSVASVAMTYQLFVGMISTAHEGKVLGERWHQIWAPVRVVAGVGMLAPVIKGYCAAQLIVLQVAVWGGNIGNMVWAGVVDNLSVAQVQNQNLRETMPFVVNLAKAEVCYAALEVFQGTSDAVTGASVPSASYRYVDPYNASPGYKINRDLMSYLNTGWELYKDYIEVGNYASSHERQAKDASLYGGVVQELKWDYGVCGSMTGSFAMGESESRGADAQLAFDTARLAAIATLRAELRKLAIQFAKNMTAGQESVSVDTLVATTNAAFGAKTVFDNALMTAAEAYLAKVNSVTMSEFQTAAKSAGWISAGPYYVALSRINSQVFEVLGDMPEFEEGNTVKIDNTDAAKLLFDETTGVMPKFRAVWDKEVSSTLALDQQAARAGQVEPDVVSFYTVLGKPGQYLMMALVSLAEIEPGNGSAMQQMVGFGHLILNLFYMVIAVWFAAKLFPAGKLAGAAATVGSKIAGALGGQMPASLMMFLMMFCVGLLAVGVIHAFVLPMIPFIQFFFFVTGMLILVVEGVIAAPLWAFFHIRMDGQDYVDQVQRPGYMILFNLFLRIPLAVLGLLFSILVFEALIWLIYVTFYPAVLAATSANVSGLVGGFVMAVILTYMHYQIAMRSFQLINQVPDRVTRWFGQNGENLGEDNDAKQSTAFVVGEIRSGTSAMAGKGGLAAGINQRTGPSMDKSDAPSTSDSKSDAKNAISTASEGKSGGGGSSGSSGVSAPPV</sequence>
<evidence type="ECO:0000313" key="3">
    <source>
        <dbReference type="EMBL" id="SOC30393.1"/>
    </source>
</evidence>
<keyword evidence="2" id="KW-1133">Transmembrane helix</keyword>
<evidence type="ECO:0000256" key="1">
    <source>
        <dbReference type="SAM" id="MobiDB-lite"/>
    </source>
</evidence>
<dbReference type="InterPro" id="IPR027628">
    <property type="entry name" value="DotA_TraY"/>
</dbReference>
<organism evidence="3 4">
    <name type="scientific">Thalassospira xiamenensis</name>
    <dbReference type="NCBI Taxonomy" id="220697"/>
    <lineage>
        <taxon>Bacteria</taxon>
        <taxon>Pseudomonadati</taxon>
        <taxon>Pseudomonadota</taxon>
        <taxon>Alphaproteobacteria</taxon>
        <taxon>Rhodospirillales</taxon>
        <taxon>Thalassospiraceae</taxon>
        <taxon>Thalassospira</taxon>
    </lineage>
</organism>
<dbReference type="EMBL" id="OBMM01000009">
    <property type="protein sequence ID" value="SOC30393.1"/>
    <property type="molecule type" value="Genomic_DNA"/>
</dbReference>
<dbReference type="Proteomes" id="UP000219068">
    <property type="component" value="Unassembled WGS sequence"/>
</dbReference>
<feature type="transmembrane region" description="Helical" evidence="2">
    <location>
        <begin position="163"/>
        <end position="181"/>
    </location>
</feature>
<feature type="transmembrane region" description="Helical" evidence="2">
    <location>
        <begin position="854"/>
        <end position="883"/>
    </location>
</feature>
<dbReference type="NCBIfam" id="TIGR04346">
    <property type="entry name" value="DotA_TraY"/>
    <property type="match status" value="1"/>
</dbReference>
<reference evidence="3 4" key="1">
    <citation type="submission" date="2017-08" db="EMBL/GenBank/DDBJ databases">
        <authorList>
            <person name="de Groot N.N."/>
        </authorList>
    </citation>
    <scope>NUCLEOTIDE SEQUENCE [LARGE SCALE GENOMIC DNA]</scope>
    <source>
        <strain evidence="3 4">USBA 78</strain>
    </source>
</reference>
<proteinExistence type="predicted"/>
<dbReference type="RefSeq" id="WP_097053587.1">
    <property type="nucleotide sequence ID" value="NZ_OBMM01000009.1"/>
</dbReference>
<keyword evidence="2" id="KW-0472">Membrane</keyword>
<feature type="transmembrane region" description="Helical" evidence="2">
    <location>
        <begin position="297"/>
        <end position="317"/>
    </location>
</feature>
<feature type="transmembrane region" description="Helical" evidence="2">
    <location>
        <begin position="337"/>
        <end position="354"/>
    </location>
</feature>
<feature type="transmembrane region" description="Helical" evidence="2">
    <location>
        <begin position="806"/>
        <end position="833"/>
    </location>
</feature>
<dbReference type="AlphaFoldDB" id="A0A285TXF6"/>
<feature type="transmembrane region" description="Helical" evidence="2">
    <location>
        <begin position="779"/>
        <end position="800"/>
    </location>
</feature>
<evidence type="ECO:0000256" key="2">
    <source>
        <dbReference type="SAM" id="Phobius"/>
    </source>
</evidence>